<sequence>MRALEEQEFVIEELKRRVATLEAQLAEEKARRQNKDDVGQSVPRTEPSVNTGFVFQWWQRVGGDVMNPVNDYPREIGNLYRKCNTGTQSGEHRSPVDKKLTFRHFCNCLRLVQVFQWWERVGGDVMVKIGTAEVQGGPELQVTREIDSIKVFGAASGGVKALPQIWERRSGELVDLEGDQDSAFQDPRKSSRDVVKETSLEQELEVADVAE</sequence>
<accession>A0A0L9V871</accession>
<gene>
    <name evidence="3" type="ORF">LR48_Vigan08g202000</name>
</gene>
<feature type="coiled-coil region" evidence="1">
    <location>
        <begin position="4"/>
        <end position="38"/>
    </location>
</feature>
<dbReference type="Gramene" id="KOM51193">
    <property type="protein sequence ID" value="KOM51193"/>
    <property type="gene ID" value="LR48_Vigan08g202000"/>
</dbReference>
<dbReference type="EMBL" id="CM003378">
    <property type="protein sequence ID" value="KOM51193.1"/>
    <property type="molecule type" value="Genomic_DNA"/>
</dbReference>
<dbReference type="AlphaFoldDB" id="A0A0L9V871"/>
<evidence type="ECO:0000256" key="2">
    <source>
        <dbReference type="SAM" id="MobiDB-lite"/>
    </source>
</evidence>
<protein>
    <submittedName>
        <fullName evidence="3">Uncharacterized protein</fullName>
    </submittedName>
</protein>
<evidence type="ECO:0000256" key="1">
    <source>
        <dbReference type="SAM" id="Coils"/>
    </source>
</evidence>
<dbReference type="Proteomes" id="UP000053144">
    <property type="component" value="Chromosome 8"/>
</dbReference>
<feature type="region of interest" description="Disordered" evidence="2">
    <location>
        <begin position="177"/>
        <end position="199"/>
    </location>
</feature>
<reference evidence="4" key="1">
    <citation type="journal article" date="2015" name="Proc. Natl. Acad. Sci. U.S.A.">
        <title>Genome sequencing of adzuki bean (Vigna angularis) provides insight into high starch and low fat accumulation and domestication.</title>
        <authorList>
            <person name="Yang K."/>
            <person name="Tian Z."/>
            <person name="Chen C."/>
            <person name="Luo L."/>
            <person name="Zhao B."/>
            <person name="Wang Z."/>
            <person name="Yu L."/>
            <person name="Li Y."/>
            <person name="Sun Y."/>
            <person name="Li W."/>
            <person name="Chen Y."/>
            <person name="Li Y."/>
            <person name="Zhang Y."/>
            <person name="Ai D."/>
            <person name="Zhao J."/>
            <person name="Shang C."/>
            <person name="Ma Y."/>
            <person name="Wu B."/>
            <person name="Wang M."/>
            <person name="Gao L."/>
            <person name="Sun D."/>
            <person name="Zhang P."/>
            <person name="Guo F."/>
            <person name="Wang W."/>
            <person name="Li Y."/>
            <person name="Wang J."/>
            <person name="Varshney R.K."/>
            <person name="Wang J."/>
            <person name="Ling H.Q."/>
            <person name="Wan P."/>
        </authorList>
    </citation>
    <scope>NUCLEOTIDE SEQUENCE</scope>
    <source>
        <strain evidence="4">cv. Jingnong 6</strain>
    </source>
</reference>
<evidence type="ECO:0000313" key="3">
    <source>
        <dbReference type="EMBL" id="KOM51193.1"/>
    </source>
</evidence>
<evidence type="ECO:0000313" key="4">
    <source>
        <dbReference type="Proteomes" id="UP000053144"/>
    </source>
</evidence>
<organism evidence="3 4">
    <name type="scientific">Phaseolus angularis</name>
    <name type="common">Azuki bean</name>
    <name type="synonym">Vigna angularis</name>
    <dbReference type="NCBI Taxonomy" id="3914"/>
    <lineage>
        <taxon>Eukaryota</taxon>
        <taxon>Viridiplantae</taxon>
        <taxon>Streptophyta</taxon>
        <taxon>Embryophyta</taxon>
        <taxon>Tracheophyta</taxon>
        <taxon>Spermatophyta</taxon>
        <taxon>Magnoliopsida</taxon>
        <taxon>eudicotyledons</taxon>
        <taxon>Gunneridae</taxon>
        <taxon>Pentapetalae</taxon>
        <taxon>rosids</taxon>
        <taxon>fabids</taxon>
        <taxon>Fabales</taxon>
        <taxon>Fabaceae</taxon>
        <taxon>Papilionoideae</taxon>
        <taxon>50 kb inversion clade</taxon>
        <taxon>NPAAA clade</taxon>
        <taxon>indigoferoid/millettioid clade</taxon>
        <taxon>Phaseoleae</taxon>
        <taxon>Vigna</taxon>
    </lineage>
</organism>
<feature type="compositionally biased region" description="Basic and acidic residues" evidence="2">
    <location>
        <begin position="186"/>
        <end position="199"/>
    </location>
</feature>
<name>A0A0L9V871_PHAAN</name>
<proteinExistence type="predicted"/>
<keyword evidence="1" id="KW-0175">Coiled coil</keyword>